<dbReference type="SUPFAM" id="SSF56529">
    <property type="entry name" value="FAH"/>
    <property type="match status" value="1"/>
</dbReference>
<dbReference type="STRING" id="1385517.N800_14955"/>
<organism evidence="3 4">
    <name type="scientific">Lysobacter daejeonensis GH1-9</name>
    <dbReference type="NCBI Taxonomy" id="1385517"/>
    <lineage>
        <taxon>Bacteria</taxon>
        <taxon>Pseudomonadati</taxon>
        <taxon>Pseudomonadota</taxon>
        <taxon>Gammaproteobacteria</taxon>
        <taxon>Lysobacterales</taxon>
        <taxon>Lysobacteraceae</taxon>
        <taxon>Aerolutibacter</taxon>
    </lineage>
</organism>
<feature type="domain" description="Fumarylacetoacetase-like C-terminal" evidence="2">
    <location>
        <begin position="30"/>
        <end position="236"/>
    </location>
</feature>
<dbReference type="PANTHER" id="PTHR11820">
    <property type="entry name" value="ACYLPYRUVASE"/>
    <property type="match status" value="1"/>
</dbReference>
<evidence type="ECO:0000256" key="1">
    <source>
        <dbReference type="ARBA" id="ARBA00022723"/>
    </source>
</evidence>
<keyword evidence="3" id="KW-0378">Hydrolase</keyword>
<name>A0A0A0EYY5_9GAMM</name>
<dbReference type="Proteomes" id="UP000029998">
    <property type="component" value="Unassembled WGS sequence"/>
</dbReference>
<sequence>MSDVIPAASTPRVPVRLGGQVSASFPVRRIFCVGRNFADHAREMGAAVPASAAARGQPVFFCKPADALVLDGQVPYARGTHDLHHEVELVVALGADAPDGILDPARAESLVYGYAVGLDLTRRDLQGAAKAKGLPWDTGKAFDQSAPISAIVPAAEVGALAGRSLTLVINGTQRQHGALSDLIWTVPEILHELSKLFALKAGDLVFMGTPAGVGPLQVGDAFAASLDGVVALEGHVTPPSGTV</sequence>
<dbReference type="EMBL" id="AVPU01000006">
    <property type="protein sequence ID" value="KGM55263.1"/>
    <property type="molecule type" value="Genomic_DNA"/>
</dbReference>
<dbReference type="RefSeq" id="WP_036135566.1">
    <property type="nucleotide sequence ID" value="NZ_AVPU01000006.1"/>
</dbReference>
<dbReference type="OrthoDB" id="9805307at2"/>
<evidence type="ECO:0000313" key="4">
    <source>
        <dbReference type="Proteomes" id="UP000029998"/>
    </source>
</evidence>
<keyword evidence="1" id="KW-0479">Metal-binding</keyword>
<evidence type="ECO:0000259" key="2">
    <source>
        <dbReference type="Pfam" id="PF01557"/>
    </source>
</evidence>
<dbReference type="PANTHER" id="PTHR11820:SF90">
    <property type="entry name" value="FLUTATHIONE S-TRANSFERASE"/>
    <property type="match status" value="1"/>
</dbReference>
<dbReference type="GO" id="GO:0018773">
    <property type="term" value="F:acetylpyruvate hydrolase activity"/>
    <property type="evidence" value="ECO:0007669"/>
    <property type="project" value="TreeGrafter"/>
</dbReference>
<dbReference type="AlphaFoldDB" id="A0A0A0EYY5"/>
<dbReference type="Pfam" id="PF01557">
    <property type="entry name" value="FAA_hydrolase"/>
    <property type="match status" value="1"/>
</dbReference>
<gene>
    <name evidence="3" type="ORF">N800_14955</name>
</gene>
<keyword evidence="4" id="KW-1185">Reference proteome</keyword>
<comment type="caution">
    <text evidence="3">The sequence shown here is derived from an EMBL/GenBank/DDBJ whole genome shotgun (WGS) entry which is preliminary data.</text>
</comment>
<evidence type="ECO:0000313" key="3">
    <source>
        <dbReference type="EMBL" id="KGM55263.1"/>
    </source>
</evidence>
<accession>A0A0A0EYY5</accession>
<dbReference type="GO" id="GO:0046872">
    <property type="term" value="F:metal ion binding"/>
    <property type="evidence" value="ECO:0007669"/>
    <property type="project" value="UniProtKB-KW"/>
</dbReference>
<proteinExistence type="predicted"/>
<protein>
    <submittedName>
        <fullName evidence="3">Fumarylacetoacetate hydrolase</fullName>
    </submittedName>
</protein>
<reference evidence="3 4" key="1">
    <citation type="submission" date="2013-08" db="EMBL/GenBank/DDBJ databases">
        <title>Genome sequencing of Lysobacter.</title>
        <authorList>
            <person name="Zhang S."/>
            <person name="Wang G."/>
        </authorList>
    </citation>
    <scope>NUCLEOTIDE SEQUENCE [LARGE SCALE GENOMIC DNA]</scope>
    <source>
        <strain evidence="3 4">GH1-9</strain>
    </source>
</reference>
<dbReference type="Gene3D" id="3.90.850.10">
    <property type="entry name" value="Fumarylacetoacetase-like, C-terminal domain"/>
    <property type="match status" value="1"/>
</dbReference>
<dbReference type="InterPro" id="IPR011234">
    <property type="entry name" value="Fumarylacetoacetase-like_C"/>
</dbReference>
<dbReference type="eggNOG" id="COG0179">
    <property type="taxonomic scope" value="Bacteria"/>
</dbReference>
<dbReference type="InterPro" id="IPR036663">
    <property type="entry name" value="Fumarylacetoacetase_C_sf"/>
</dbReference>